<dbReference type="PANTHER" id="PTHR13954">
    <property type="entry name" value="IRE1-RELATED"/>
    <property type="match status" value="1"/>
</dbReference>
<feature type="compositionally biased region" description="Basic and acidic residues" evidence="2">
    <location>
        <begin position="765"/>
        <end position="775"/>
    </location>
</feature>
<reference evidence="5" key="1">
    <citation type="journal article" date="2023" name="Commun. Biol.">
        <title>Genome analysis of Parmales, the sister group of diatoms, reveals the evolutionary specialization of diatoms from phago-mixotrophs to photoautotrophs.</title>
        <authorList>
            <person name="Ban H."/>
            <person name="Sato S."/>
            <person name="Yoshikawa S."/>
            <person name="Yamada K."/>
            <person name="Nakamura Y."/>
            <person name="Ichinomiya M."/>
            <person name="Sato N."/>
            <person name="Blanc-Mathieu R."/>
            <person name="Endo H."/>
            <person name="Kuwata A."/>
            <person name="Ogata H."/>
        </authorList>
    </citation>
    <scope>NUCLEOTIDE SEQUENCE [LARGE SCALE GENOMIC DNA]</scope>
    <source>
        <strain evidence="5">NIES 3701</strain>
    </source>
</reference>
<sequence length="1663" mass="183878">MASLSGRSEILGDREAPSSVASASGSLEVIDEKLEHHKKVLNELPLIQQCDPNEAMLGKLAEEVARVVKKDNMASTVKKKQKEVEFITNALAEARKLLKKIEDGETDADDKGQNKKGSTSSKKGDKKKVVKDAAWEEDVKKAKESVDLKSNQLTLYTKSLQVAKDILAAFERECENSFEITTKFLGTHYRTQVLKLHPDRNGEHLREKFEKFKVGMDVLRDAVKRQLYISQMIKVQESMPQATQRGHEVWMKKHAKKEVQEESKPVRAATSKKKEKSEAQMMAIEMGNLSVTPKMPILLFFCDTHKAKVLFYLPFGFGGHFPCKIKYEIKNHDTDELLVSNHIPNVDQLQFESKVDFKDFGSYEIRFSVETASHFGQFSQWREVLHLDPKELKEDARRDKLEKVTKIRNDHLSTVIKKAERFLDQSQLSTNKKTSMVSQKEDNTQQVRSLYDELHRATVRARNCAVELKEAIGDIYDEYYSQLTTLIDEGQKLTAIFDAKVMKKSSKDASRFFVRFIADMLETHRFDDWLTDTSITGADIESFSPGAGMNRLYQILVEGRKSSLELSSFVCEAAATRSDWFNEKQRKHLTTRAEELRVEEEKIEREEVEQIKKEQERLQRDDDFQRKLAEQKHSLSNDPAPEKFNFKGKRVILQRLNGNDAELNGRGGTVQPYDLANDQYAVRLNALPPGTANTDTRSAITVFEFQLRVMTKKEEARALADEELWEKANQEKAKLKKLRAEQEAERKDQALALQLVEQQMRREQGLPPKFDEPPKPKPPTPTKVVKVSSDVASRLKMHKGVVKSFNKGIGYINYDDPHAYAHKQPRGGSAGPGKKKSQIFFHFKEIIIPKVVEEDGMLLTMFSRNGWKMAFCKVGANVLFDIGEFKDHGKVANNIILVDVEKTLLQKKMKQEQEAAKAAAPVSTKVPANGGGTSWANLASKAATAGVSPPRTAALTQEEADWKEYSKYDDIDSKVSNMSNPNNPEYNPTRAKELKEVKKRVRARLKAGKAPPKFNTSPGGSNPGSGSQLPTGEVEEWGTAPQAPSSPSGGRGLPGMLPPPPPGISGPPGLGSSVIGGSAIGPMLASPSAFGGISSSPTSSPQRVSPSAGGLGFGLGSGFSSGFGGGLGGEGISPTASLGSDFGGLNFGLANPSIISSFGSSSFPPPPTAAVANPVAPTWTGMNMYDAPVQSVASVGAPALSISLSRGNFRGSKLKKFAMAYMGKLLLQDVREIFRGGAKVAGGSLTMFPALKIGNQPKSIIRGGFKTPEGVIPVAVKQVHKSNQISEVAILRQLSLASIPGSENIVMPEVLAEDSAFNYIGYSMCDGSLADLIMGTPSLPPVDNQIVLHGIVSQILEALTFLHRKDISHRCLSPTNILFRFVGGRGNKVSMLLSEAGIDRKLNENEESQGFLSKEMTLLKLGEHENSDWRPNGDELKKADVFAFGLICYYIMSGGVHPFANPRRPKRISDRETRIADGEAPSLSEINDPEAQHLFQQCLSHDPGRRPATTRLCGLNKTFKHPFFFTPADRIKAVQVCEIHCRSNEEFTGMNLFENFVKNSWSWKQSFLEVFHANGSVDMGPIKGRVVYGDMGRDLVKFITDVIEQFDALAVDSKVKTSIKTTIASMGQVGRPAPLISIVMWLKTKAPLLWILLFEDGITDKLG</sequence>
<evidence type="ECO:0000313" key="5">
    <source>
        <dbReference type="Proteomes" id="UP001165085"/>
    </source>
</evidence>
<evidence type="ECO:0000256" key="1">
    <source>
        <dbReference type="SAM" id="Coils"/>
    </source>
</evidence>
<feature type="compositionally biased region" description="Polar residues" evidence="2">
    <location>
        <begin position="974"/>
        <end position="986"/>
    </location>
</feature>
<feature type="compositionally biased region" description="Pro residues" evidence="2">
    <location>
        <begin position="1056"/>
        <end position="1065"/>
    </location>
</feature>
<feature type="compositionally biased region" description="Low complexity" evidence="2">
    <location>
        <begin position="1017"/>
        <end position="1027"/>
    </location>
</feature>
<feature type="region of interest" description="Disordered" evidence="2">
    <location>
        <begin position="256"/>
        <end position="277"/>
    </location>
</feature>
<evidence type="ECO:0000259" key="3">
    <source>
        <dbReference type="PROSITE" id="PS50011"/>
    </source>
</evidence>
<dbReference type="InterPro" id="IPR000719">
    <property type="entry name" value="Prot_kinase_dom"/>
</dbReference>
<dbReference type="Gene3D" id="2.40.50.140">
    <property type="entry name" value="Nucleic acid-binding proteins"/>
    <property type="match status" value="1"/>
</dbReference>
<dbReference type="GO" id="GO:0005524">
    <property type="term" value="F:ATP binding"/>
    <property type="evidence" value="ECO:0007669"/>
    <property type="project" value="InterPro"/>
</dbReference>
<comment type="caution">
    <text evidence="4">The sequence shown here is derived from an EMBL/GenBank/DDBJ whole genome shotgun (WGS) entry which is preliminary data.</text>
</comment>
<dbReference type="SUPFAM" id="SSF46565">
    <property type="entry name" value="Chaperone J-domain"/>
    <property type="match status" value="1"/>
</dbReference>
<dbReference type="OrthoDB" id="196851at2759"/>
<organism evidence="4 5">
    <name type="scientific">Triparma strigata</name>
    <dbReference type="NCBI Taxonomy" id="1606541"/>
    <lineage>
        <taxon>Eukaryota</taxon>
        <taxon>Sar</taxon>
        <taxon>Stramenopiles</taxon>
        <taxon>Ochrophyta</taxon>
        <taxon>Bolidophyceae</taxon>
        <taxon>Parmales</taxon>
        <taxon>Triparmaceae</taxon>
        <taxon>Triparma</taxon>
    </lineage>
</organism>
<feature type="region of interest" description="Disordered" evidence="2">
    <location>
        <begin position="765"/>
        <end position="784"/>
    </location>
</feature>
<feature type="coiled-coil region" evidence="1">
    <location>
        <begin position="586"/>
        <end position="621"/>
    </location>
</feature>
<dbReference type="PROSITE" id="PS50011">
    <property type="entry name" value="PROTEIN_KINASE_DOM"/>
    <property type="match status" value="1"/>
</dbReference>
<dbReference type="Gene3D" id="1.10.287.110">
    <property type="entry name" value="DnaJ domain"/>
    <property type="match status" value="1"/>
</dbReference>
<name>A0A9W7AX87_9STRA</name>
<dbReference type="GO" id="GO:1990604">
    <property type="term" value="C:IRE1-TRAF2-ASK1 complex"/>
    <property type="evidence" value="ECO:0007669"/>
    <property type="project" value="TreeGrafter"/>
</dbReference>
<dbReference type="SUPFAM" id="SSF56112">
    <property type="entry name" value="Protein kinase-like (PK-like)"/>
    <property type="match status" value="1"/>
</dbReference>
<evidence type="ECO:0000313" key="4">
    <source>
        <dbReference type="EMBL" id="GMH78211.1"/>
    </source>
</evidence>
<evidence type="ECO:0000256" key="2">
    <source>
        <dbReference type="SAM" id="MobiDB-lite"/>
    </source>
</evidence>
<feature type="region of interest" description="Disordered" evidence="2">
    <location>
        <begin position="972"/>
        <end position="1075"/>
    </location>
</feature>
<dbReference type="GO" id="GO:0004521">
    <property type="term" value="F:RNA endonuclease activity"/>
    <property type="evidence" value="ECO:0007669"/>
    <property type="project" value="InterPro"/>
</dbReference>
<feature type="coiled-coil region" evidence="1">
    <location>
        <begin position="725"/>
        <end position="759"/>
    </location>
</feature>
<gene>
    <name evidence="4" type="ORF">TrST_g891</name>
</gene>
<dbReference type="GO" id="GO:0036498">
    <property type="term" value="P:IRE1-mediated unfolded protein response"/>
    <property type="evidence" value="ECO:0007669"/>
    <property type="project" value="TreeGrafter"/>
</dbReference>
<keyword evidence="5" id="KW-1185">Reference proteome</keyword>
<dbReference type="Proteomes" id="UP001165085">
    <property type="component" value="Unassembled WGS sequence"/>
</dbReference>
<protein>
    <recommendedName>
        <fullName evidence="3">Protein kinase domain-containing protein</fullName>
    </recommendedName>
</protein>
<feature type="region of interest" description="Disordered" evidence="2">
    <location>
        <begin position="105"/>
        <end position="127"/>
    </location>
</feature>
<dbReference type="InterPro" id="IPR011009">
    <property type="entry name" value="Kinase-like_dom_sf"/>
</dbReference>
<dbReference type="EMBL" id="BRXY01000218">
    <property type="protein sequence ID" value="GMH78211.1"/>
    <property type="molecule type" value="Genomic_DNA"/>
</dbReference>
<keyword evidence="1" id="KW-0175">Coiled coil</keyword>
<dbReference type="Pfam" id="PF00069">
    <property type="entry name" value="Pkinase"/>
    <property type="match status" value="1"/>
</dbReference>
<accession>A0A9W7AX87</accession>
<feature type="compositionally biased region" description="Basic residues" evidence="2">
    <location>
        <begin position="997"/>
        <end position="1007"/>
    </location>
</feature>
<dbReference type="PANTHER" id="PTHR13954:SF6">
    <property type="entry name" value="NON-SPECIFIC SERINE_THREONINE PROTEIN KINASE"/>
    <property type="match status" value="1"/>
</dbReference>
<proteinExistence type="predicted"/>
<dbReference type="InterPro" id="IPR036869">
    <property type="entry name" value="J_dom_sf"/>
</dbReference>
<dbReference type="GO" id="GO:0051082">
    <property type="term" value="F:unfolded protein binding"/>
    <property type="evidence" value="ECO:0007669"/>
    <property type="project" value="TreeGrafter"/>
</dbReference>
<feature type="region of interest" description="Disordered" evidence="2">
    <location>
        <begin position="1"/>
        <end position="25"/>
    </location>
</feature>
<dbReference type="InterPro" id="IPR045133">
    <property type="entry name" value="IRE1/2-like"/>
</dbReference>
<dbReference type="GO" id="GO:0004674">
    <property type="term" value="F:protein serine/threonine kinase activity"/>
    <property type="evidence" value="ECO:0007669"/>
    <property type="project" value="InterPro"/>
</dbReference>
<dbReference type="Gene3D" id="1.10.510.10">
    <property type="entry name" value="Transferase(Phosphotransferase) domain 1"/>
    <property type="match status" value="1"/>
</dbReference>
<feature type="domain" description="Protein kinase" evidence="3">
    <location>
        <begin position="1234"/>
        <end position="1524"/>
    </location>
</feature>
<feature type="compositionally biased region" description="Basic and acidic residues" evidence="2">
    <location>
        <begin position="256"/>
        <end position="265"/>
    </location>
</feature>
<dbReference type="InterPro" id="IPR012340">
    <property type="entry name" value="NA-bd_OB-fold"/>
</dbReference>